<dbReference type="Proteomes" id="UP001231166">
    <property type="component" value="Plasmid pRho-VOC14-C86"/>
</dbReference>
<accession>A0AAX3YTQ9</accession>
<sequence length="271" mass="29874">MTAQNEAVRDAMRGAVSEARRRARQATEVDHQVRDKAVGVLVTGGMSVRKARRAVGMTRRERAHASAQTAGAVLRRWAERTGDRVRGSSYVNSPMGPEDRQHLLAVHGALEEIWTVASATTSPWHREDLHSDLVITRHGCPVPNDRRHLRQDTPAAEFTNVVTGEKVLVYSFERWNGGPDADGRGTYRILRIDKDGNQTPQSPVAYGLSENADRFGGGWSPPAPGNNSVFEALVDAIQTKLGIVPDALDATPASELREVRRRRSLPDPRRP</sequence>
<evidence type="ECO:0000313" key="2">
    <source>
        <dbReference type="EMBL" id="WLF51503.1"/>
    </source>
</evidence>
<evidence type="ECO:0000313" key="3">
    <source>
        <dbReference type="Proteomes" id="UP001231166"/>
    </source>
</evidence>
<gene>
    <name evidence="2" type="ORF">Q5707_39150</name>
</gene>
<protein>
    <submittedName>
        <fullName evidence="2">Uncharacterized protein</fullName>
    </submittedName>
</protein>
<name>A0AAX3YTQ9_RHOOP</name>
<reference evidence="2" key="1">
    <citation type="submission" date="2023-07" db="EMBL/GenBank/DDBJ databases">
        <title>Genomic analysis of Rhodococcus opacus VOC-14 with glycol ethers degradation activity.</title>
        <authorList>
            <person name="Narkevich D.A."/>
            <person name="Hlushen A.M."/>
            <person name="Akhremchuk A.E."/>
            <person name="Sikolenko M.A."/>
            <person name="Valentovich L.N."/>
        </authorList>
    </citation>
    <scope>NUCLEOTIDE SEQUENCE</scope>
    <source>
        <strain evidence="2">VOC-14</strain>
        <plasmid evidence="2">pRho-VOC14-C86</plasmid>
    </source>
</reference>
<geneLocation type="plasmid" evidence="2 3">
    <name>pRho-VOC14-C86</name>
</geneLocation>
<proteinExistence type="predicted"/>
<organism evidence="2 3">
    <name type="scientific">Rhodococcus opacus</name>
    <name type="common">Nocardia opaca</name>
    <dbReference type="NCBI Taxonomy" id="37919"/>
    <lineage>
        <taxon>Bacteria</taxon>
        <taxon>Bacillati</taxon>
        <taxon>Actinomycetota</taxon>
        <taxon>Actinomycetes</taxon>
        <taxon>Mycobacteriales</taxon>
        <taxon>Nocardiaceae</taxon>
        <taxon>Rhodococcus</taxon>
    </lineage>
</organism>
<keyword evidence="2" id="KW-0614">Plasmid</keyword>
<feature type="region of interest" description="Disordered" evidence="1">
    <location>
        <begin position="245"/>
        <end position="271"/>
    </location>
</feature>
<dbReference type="AlphaFoldDB" id="A0AAX3YTQ9"/>
<dbReference type="RefSeq" id="WP_304710688.1">
    <property type="nucleotide sequence ID" value="NZ_CP130955.1"/>
</dbReference>
<dbReference type="EMBL" id="CP130955">
    <property type="protein sequence ID" value="WLF51503.1"/>
    <property type="molecule type" value="Genomic_DNA"/>
</dbReference>
<evidence type="ECO:0000256" key="1">
    <source>
        <dbReference type="SAM" id="MobiDB-lite"/>
    </source>
</evidence>